<dbReference type="GO" id="GO:0000398">
    <property type="term" value="P:mRNA splicing, via spliceosome"/>
    <property type="evidence" value="ECO:0007669"/>
    <property type="project" value="EnsemblFungi"/>
</dbReference>
<dbReference type="Gene3D" id="2.30.30.100">
    <property type="match status" value="1"/>
</dbReference>
<keyword evidence="4 9" id="KW-0747">Spliceosome</keyword>
<protein>
    <recommendedName>
        <fullName evidence="9">LSM complex subunit LSM4</fullName>
    </recommendedName>
</protein>
<name>A0A1E4TN83_PACTA</name>
<dbReference type="GO" id="GO:1990726">
    <property type="term" value="C:Lsm1-7-Pat1 complex"/>
    <property type="evidence" value="ECO:0007669"/>
    <property type="project" value="EnsemblFungi"/>
</dbReference>
<dbReference type="STRING" id="669874.A0A1E4TN83"/>
<evidence type="ECO:0000256" key="4">
    <source>
        <dbReference type="ARBA" id="ARBA00022728"/>
    </source>
</evidence>
<evidence type="ECO:0000256" key="1">
    <source>
        <dbReference type="ARBA" id="ARBA00004123"/>
    </source>
</evidence>
<evidence type="ECO:0000256" key="5">
    <source>
        <dbReference type="ARBA" id="ARBA00022884"/>
    </source>
</evidence>
<dbReference type="SUPFAM" id="SSF50182">
    <property type="entry name" value="Sm-like ribonucleoproteins"/>
    <property type="match status" value="1"/>
</dbReference>
<evidence type="ECO:0000256" key="9">
    <source>
        <dbReference type="RuleBase" id="RU365049"/>
    </source>
</evidence>
<evidence type="ECO:0000259" key="11">
    <source>
        <dbReference type="PROSITE" id="PS52002"/>
    </source>
</evidence>
<feature type="compositionally biased region" description="Low complexity" evidence="10">
    <location>
        <begin position="104"/>
        <end position="113"/>
    </location>
</feature>
<dbReference type="InterPro" id="IPR034101">
    <property type="entry name" value="Lsm4"/>
</dbReference>
<dbReference type="GO" id="GO:0005732">
    <property type="term" value="C:sno(s)RNA-containing ribonucleoprotein complex"/>
    <property type="evidence" value="ECO:0007669"/>
    <property type="project" value="EnsemblFungi"/>
</dbReference>
<dbReference type="InterPro" id="IPR027141">
    <property type="entry name" value="LSm4/Sm_D1/D3"/>
</dbReference>
<reference evidence="13" key="1">
    <citation type="submission" date="2016-05" db="EMBL/GenBank/DDBJ databases">
        <title>Comparative genomics of biotechnologically important yeasts.</title>
        <authorList>
            <consortium name="DOE Joint Genome Institute"/>
            <person name="Riley R."/>
            <person name="Haridas S."/>
            <person name="Wolfe K.H."/>
            <person name="Lopes M.R."/>
            <person name="Hittinger C.T."/>
            <person name="Goker M."/>
            <person name="Salamov A."/>
            <person name="Wisecaver J."/>
            <person name="Long T.M."/>
            <person name="Aerts A.L."/>
            <person name="Barry K."/>
            <person name="Choi C."/>
            <person name="Clum A."/>
            <person name="Coughlan A.Y."/>
            <person name="Deshpande S."/>
            <person name="Douglass A.P."/>
            <person name="Hanson S.J."/>
            <person name="Klenk H.-P."/>
            <person name="Labutti K."/>
            <person name="Lapidus A."/>
            <person name="Lindquist E."/>
            <person name="Lipzen A."/>
            <person name="Meier-Kolthoff J.P."/>
            <person name="Ohm R.A."/>
            <person name="Otillar R.P."/>
            <person name="Pangilinan J."/>
            <person name="Peng Y."/>
            <person name="Rokas A."/>
            <person name="Rosa C.A."/>
            <person name="Scheuner C."/>
            <person name="Sibirny A.A."/>
            <person name="Slot J.C."/>
            <person name="Stielow J.B."/>
            <person name="Sun H."/>
            <person name="Kurtzman C.P."/>
            <person name="Blackwell M."/>
            <person name="Grigoriev I.V."/>
            <person name="Jeffries T.W."/>
        </authorList>
    </citation>
    <scope>NUCLEOTIDE SEQUENCE [LARGE SCALE GENOMIC DNA]</scope>
    <source>
        <strain evidence="13">NRRL Y-2460</strain>
    </source>
</reference>
<accession>A0A1E4TN83</accession>
<dbReference type="Proteomes" id="UP000094236">
    <property type="component" value="Unassembled WGS sequence"/>
</dbReference>
<dbReference type="Pfam" id="PF01423">
    <property type="entry name" value="LSM"/>
    <property type="match status" value="1"/>
</dbReference>
<evidence type="ECO:0000256" key="10">
    <source>
        <dbReference type="SAM" id="MobiDB-lite"/>
    </source>
</evidence>
<evidence type="ECO:0000256" key="3">
    <source>
        <dbReference type="ARBA" id="ARBA00022664"/>
    </source>
</evidence>
<evidence type="ECO:0000313" key="13">
    <source>
        <dbReference type="Proteomes" id="UP000094236"/>
    </source>
</evidence>
<dbReference type="AlphaFoldDB" id="A0A1E4TN83"/>
<dbReference type="GO" id="GO:0042149">
    <property type="term" value="P:cellular response to glucose starvation"/>
    <property type="evidence" value="ECO:0007669"/>
    <property type="project" value="EnsemblFungi"/>
</dbReference>
<comment type="similarity">
    <text evidence="2 9">Belongs to the snRNP Sm proteins family.</text>
</comment>
<dbReference type="InterPro" id="IPR010920">
    <property type="entry name" value="LSM_dom_sf"/>
</dbReference>
<dbReference type="GO" id="GO:0008033">
    <property type="term" value="P:tRNA processing"/>
    <property type="evidence" value="ECO:0007669"/>
    <property type="project" value="EnsemblFungi"/>
</dbReference>
<dbReference type="GO" id="GO:0005688">
    <property type="term" value="C:U6 snRNP"/>
    <property type="evidence" value="ECO:0007669"/>
    <property type="project" value="EnsemblFungi"/>
</dbReference>
<feature type="compositionally biased region" description="Low complexity" evidence="10">
    <location>
        <begin position="122"/>
        <end position="154"/>
    </location>
</feature>
<dbReference type="GO" id="GO:0046540">
    <property type="term" value="C:U4/U6 x U5 tri-snRNP complex"/>
    <property type="evidence" value="ECO:0007669"/>
    <property type="project" value="EnsemblFungi"/>
</dbReference>
<evidence type="ECO:0000256" key="6">
    <source>
        <dbReference type="ARBA" id="ARBA00023187"/>
    </source>
</evidence>
<evidence type="ECO:0000256" key="7">
    <source>
        <dbReference type="ARBA" id="ARBA00023242"/>
    </source>
</evidence>
<dbReference type="PANTHER" id="PTHR23338">
    <property type="entry name" value="SMALL NUCLEAR RIBONUCLEOPROTEIN SM"/>
    <property type="match status" value="1"/>
</dbReference>
<dbReference type="SMART" id="SM00651">
    <property type="entry name" value="Sm"/>
    <property type="match status" value="1"/>
</dbReference>
<sequence length="154" mass="17533">MLPLYLLTSAKGQPILVELKSGETVNGNLVNCDSWMNLTLDNCIKVDPSGEVFLKLKEIYIRGNQIKYLRMSNAVIDQLKEQQMSNNNAGYNNSYDHRNRRGNSRGQGRRYNSGGRGGYRGGRTQQQPVSSHQQHQQQQQPPQQQQQQHNSVAY</sequence>
<keyword evidence="7 9" id="KW-0539">Nucleus</keyword>
<dbReference type="GO" id="GO:0006364">
    <property type="term" value="P:rRNA processing"/>
    <property type="evidence" value="ECO:0007669"/>
    <property type="project" value="EnsemblFungi"/>
</dbReference>
<gene>
    <name evidence="9" type="primary">LSM4</name>
    <name evidence="12" type="ORF">PACTADRAFT_35822</name>
</gene>
<keyword evidence="5 9" id="KW-0694">RNA-binding</keyword>
<dbReference type="GO" id="GO:0005681">
    <property type="term" value="C:spliceosomal complex"/>
    <property type="evidence" value="ECO:0007669"/>
    <property type="project" value="UniProtKB-UniRule"/>
</dbReference>
<dbReference type="PROSITE" id="PS52002">
    <property type="entry name" value="SM"/>
    <property type="match status" value="1"/>
</dbReference>
<keyword evidence="3 9" id="KW-0507">mRNA processing</keyword>
<dbReference type="GO" id="GO:0017070">
    <property type="term" value="F:U6 snRNA binding"/>
    <property type="evidence" value="ECO:0007669"/>
    <property type="project" value="EnsemblFungi"/>
</dbReference>
<dbReference type="EMBL" id="KV454018">
    <property type="protein sequence ID" value="ODV93191.1"/>
    <property type="molecule type" value="Genomic_DNA"/>
</dbReference>
<comment type="subunit">
    <text evidence="9">LSm subunits form a heteromer with a doughnut shape.</text>
</comment>
<dbReference type="GO" id="GO:0005730">
    <property type="term" value="C:nucleolus"/>
    <property type="evidence" value="ECO:0007669"/>
    <property type="project" value="EnsemblFungi"/>
</dbReference>
<dbReference type="OrthoDB" id="747253at2759"/>
<organism evidence="12 13">
    <name type="scientific">Pachysolen tannophilus NRRL Y-2460</name>
    <dbReference type="NCBI Taxonomy" id="669874"/>
    <lineage>
        <taxon>Eukaryota</taxon>
        <taxon>Fungi</taxon>
        <taxon>Dikarya</taxon>
        <taxon>Ascomycota</taxon>
        <taxon>Saccharomycotina</taxon>
        <taxon>Pichiomycetes</taxon>
        <taxon>Pachysolenaceae</taxon>
        <taxon>Pachysolen</taxon>
    </lineage>
</organism>
<proteinExistence type="inferred from homology"/>
<dbReference type="InterPro" id="IPR047575">
    <property type="entry name" value="Sm"/>
</dbReference>
<feature type="region of interest" description="Disordered" evidence="10">
    <location>
        <begin position="86"/>
        <end position="154"/>
    </location>
</feature>
<comment type="function">
    <text evidence="9">Binds specifically to the 3'-terminal U-tract of U6 snRNA.</text>
</comment>
<dbReference type="CDD" id="cd01723">
    <property type="entry name" value="LSm4"/>
    <property type="match status" value="1"/>
</dbReference>
<comment type="subcellular location">
    <subcellularLocation>
        <location evidence="1 9">Nucleus</location>
    </subcellularLocation>
</comment>
<dbReference type="InterPro" id="IPR001163">
    <property type="entry name" value="Sm_dom_euk/arc"/>
</dbReference>
<feature type="domain" description="Sm" evidence="11">
    <location>
        <begin position="2"/>
        <end position="75"/>
    </location>
</feature>
<evidence type="ECO:0000256" key="8">
    <source>
        <dbReference type="ARBA" id="ARBA00023274"/>
    </source>
</evidence>
<keyword evidence="13" id="KW-1185">Reference proteome</keyword>
<dbReference type="GO" id="GO:0000932">
    <property type="term" value="C:P-body"/>
    <property type="evidence" value="ECO:0007669"/>
    <property type="project" value="EnsemblFungi"/>
</dbReference>
<dbReference type="GO" id="GO:0000290">
    <property type="term" value="P:deadenylation-dependent decapping of nuclear-transcribed mRNA"/>
    <property type="evidence" value="ECO:0007669"/>
    <property type="project" value="EnsemblFungi"/>
</dbReference>
<keyword evidence="8 9" id="KW-0687">Ribonucleoprotein</keyword>
<evidence type="ECO:0000313" key="12">
    <source>
        <dbReference type="EMBL" id="ODV93191.1"/>
    </source>
</evidence>
<dbReference type="GO" id="GO:0033962">
    <property type="term" value="P:P-body assembly"/>
    <property type="evidence" value="ECO:0007669"/>
    <property type="project" value="EnsemblFungi"/>
</dbReference>
<keyword evidence="6 9" id="KW-0508">mRNA splicing</keyword>
<evidence type="ECO:0000256" key="2">
    <source>
        <dbReference type="ARBA" id="ARBA00006850"/>
    </source>
</evidence>